<dbReference type="CDD" id="cd04301">
    <property type="entry name" value="NAT_SF"/>
    <property type="match status" value="1"/>
</dbReference>
<dbReference type="Gene3D" id="3.40.50.11040">
    <property type="match status" value="1"/>
</dbReference>
<evidence type="ECO:0000256" key="4">
    <source>
        <dbReference type="ARBA" id="ARBA00022694"/>
    </source>
</evidence>
<keyword evidence="6 12" id="KW-0067">ATP-binding</keyword>
<comment type="caution">
    <text evidence="12">Lacks conserved residue(s) required for the propagation of feature annotation.</text>
</comment>
<evidence type="ECO:0000256" key="9">
    <source>
        <dbReference type="ARBA" id="ARBA00049883"/>
    </source>
</evidence>
<dbReference type="InterPro" id="IPR013562">
    <property type="entry name" value="TmcA/NAT10_N"/>
</dbReference>
<name>A0A2T9XCG3_9CREN</name>
<keyword evidence="4 12" id="KW-0819">tRNA processing</keyword>
<dbReference type="AlphaFoldDB" id="A0A2T9XCG3"/>
<evidence type="ECO:0000256" key="2">
    <source>
        <dbReference type="ARBA" id="ARBA00022555"/>
    </source>
</evidence>
<evidence type="ECO:0000256" key="6">
    <source>
        <dbReference type="ARBA" id="ARBA00022840"/>
    </source>
</evidence>
<evidence type="ECO:0000313" key="15">
    <source>
        <dbReference type="Proteomes" id="UP000245638"/>
    </source>
</evidence>
<comment type="subcellular location">
    <subcellularLocation>
        <location evidence="12">Cytoplasm</location>
    </subcellularLocation>
</comment>
<dbReference type="PANTHER" id="PTHR10925:SF5">
    <property type="entry name" value="RNA CYTIDINE ACETYLTRANSFERASE"/>
    <property type="match status" value="1"/>
</dbReference>
<dbReference type="Pfam" id="PF08351">
    <property type="entry name" value="TmcA_N"/>
    <property type="match status" value="1"/>
</dbReference>
<keyword evidence="5 12" id="KW-0547">Nucleotide-binding</keyword>
<dbReference type="Pfam" id="PF13718">
    <property type="entry name" value="GNAT_acetyltr_2"/>
    <property type="match status" value="2"/>
</dbReference>
<dbReference type="InterPro" id="IPR016181">
    <property type="entry name" value="Acyl_CoA_acyltransferase"/>
</dbReference>
<dbReference type="PANTHER" id="PTHR10925">
    <property type="entry name" value="N-ACETYLTRANSFERASE 10"/>
    <property type="match status" value="1"/>
</dbReference>
<dbReference type="GO" id="GO:1990883">
    <property type="term" value="F:18S rRNA cytidine N-acetyltransferase activity"/>
    <property type="evidence" value="ECO:0007669"/>
    <property type="project" value="TreeGrafter"/>
</dbReference>
<keyword evidence="3 12" id="KW-0808">Transferase</keyword>
<evidence type="ECO:0000256" key="8">
    <source>
        <dbReference type="ARBA" id="ARBA00023315"/>
    </source>
</evidence>
<comment type="caution">
    <text evidence="14">The sequence shown here is derived from an EMBL/GenBank/DDBJ whole genome shotgun (WGS) entry which is preliminary data.</text>
</comment>
<dbReference type="Pfam" id="PF05127">
    <property type="entry name" value="NAT10_TcmA_helicase"/>
    <property type="match status" value="1"/>
</dbReference>
<dbReference type="GO" id="GO:0051392">
    <property type="term" value="F:tRNA cytidine N4-acetyltransferase activity"/>
    <property type="evidence" value="ECO:0007669"/>
    <property type="project" value="UniProtKB-UniRule"/>
</dbReference>
<comment type="catalytic activity">
    <reaction evidence="12">
        <text>cytidine(34) in elongator tRNA(Met) + acetyl-CoA + ATP + H2O = N(4)-acetylcytidine(34) in elongator tRNA(Met) + ADP + phosphate + CoA + H(+)</text>
        <dbReference type="Rhea" id="RHEA:43788"/>
        <dbReference type="Rhea" id="RHEA-COMP:10693"/>
        <dbReference type="Rhea" id="RHEA-COMP:10694"/>
        <dbReference type="ChEBI" id="CHEBI:15377"/>
        <dbReference type="ChEBI" id="CHEBI:15378"/>
        <dbReference type="ChEBI" id="CHEBI:30616"/>
        <dbReference type="ChEBI" id="CHEBI:43474"/>
        <dbReference type="ChEBI" id="CHEBI:57287"/>
        <dbReference type="ChEBI" id="CHEBI:57288"/>
        <dbReference type="ChEBI" id="CHEBI:74900"/>
        <dbReference type="ChEBI" id="CHEBI:82748"/>
        <dbReference type="ChEBI" id="CHEBI:456216"/>
        <dbReference type="EC" id="2.3.1.193"/>
    </reaction>
</comment>
<dbReference type="EMBL" id="QEFD01000011">
    <property type="protein sequence ID" value="PVU77758.1"/>
    <property type="molecule type" value="Genomic_DNA"/>
</dbReference>
<dbReference type="EC" id="2.3.1.193" evidence="12"/>
<evidence type="ECO:0000256" key="3">
    <source>
        <dbReference type="ARBA" id="ARBA00022679"/>
    </source>
</evidence>
<comment type="catalytic activity">
    <reaction evidence="10">
        <text>a cytidine in RNA + acetyl-CoA + ATP + H2O = an N(4)-acetylcytidine in RNA + ADP + phosphate + CoA + H(+)</text>
        <dbReference type="Rhea" id="RHEA:82211"/>
        <dbReference type="Rhea" id="RHEA-COMP:15704"/>
        <dbReference type="Rhea" id="RHEA-COMP:19834"/>
        <dbReference type="ChEBI" id="CHEBI:15377"/>
        <dbReference type="ChEBI" id="CHEBI:15378"/>
        <dbReference type="ChEBI" id="CHEBI:30616"/>
        <dbReference type="ChEBI" id="CHEBI:43474"/>
        <dbReference type="ChEBI" id="CHEBI:57287"/>
        <dbReference type="ChEBI" id="CHEBI:57288"/>
        <dbReference type="ChEBI" id="CHEBI:74900"/>
        <dbReference type="ChEBI" id="CHEBI:82748"/>
        <dbReference type="ChEBI" id="CHEBI:456216"/>
    </reaction>
</comment>
<comment type="function">
    <text evidence="12">Catalyzes the formation of N(4)-acetylcytidine (ac(4)C) at the wobble position of tRNA(Met), by using acetyl-CoA as an acetyl donor and ATP (or GTP).</text>
</comment>
<dbReference type="InterPro" id="IPR024914">
    <property type="entry name" value="tRNA_acetyltr_TmcA"/>
</dbReference>
<keyword evidence="8 12" id="KW-0012">Acyltransferase</keyword>
<evidence type="ECO:0000313" key="14">
    <source>
        <dbReference type="EMBL" id="PVU77758.1"/>
    </source>
</evidence>
<evidence type="ECO:0000256" key="7">
    <source>
        <dbReference type="ARBA" id="ARBA00022884"/>
    </source>
</evidence>
<dbReference type="GO" id="GO:0005524">
    <property type="term" value="F:ATP binding"/>
    <property type="evidence" value="ECO:0007669"/>
    <property type="project" value="UniProtKB-UniRule"/>
</dbReference>
<dbReference type="InterPro" id="IPR027417">
    <property type="entry name" value="P-loop_NTPase"/>
</dbReference>
<dbReference type="GO" id="GO:0000049">
    <property type="term" value="F:tRNA binding"/>
    <property type="evidence" value="ECO:0007669"/>
    <property type="project" value="UniProtKB-UniRule"/>
</dbReference>
<dbReference type="SUPFAM" id="SSF52540">
    <property type="entry name" value="P-loop containing nucleoside triphosphate hydrolases"/>
    <property type="match status" value="1"/>
</dbReference>
<organism evidence="14 15">
    <name type="scientific">Acidianus hospitalis</name>
    <dbReference type="NCBI Taxonomy" id="563177"/>
    <lineage>
        <taxon>Archaea</taxon>
        <taxon>Thermoproteota</taxon>
        <taxon>Thermoprotei</taxon>
        <taxon>Sulfolobales</taxon>
        <taxon>Sulfolobaceae</taxon>
        <taxon>Acidianus</taxon>
    </lineage>
</organism>
<comment type="catalytic activity">
    <reaction evidence="11">
        <text>a cytidine in mRNA + acetyl-CoA + ATP + H2O = an N(4)-acetylcytidine in mRNA + ADP + phosphate + CoA + H(+)</text>
        <dbReference type="Rhea" id="RHEA:58480"/>
        <dbReference type="Rhea" id="RHEA-COMP:15145"/>
        <dbReference type="Rhea" id="RHEA-COMP:15146"/>
        <dbReference type="ChEBI" id="CHEBI:15377"/>
        <dbReference type="ChEBI" id="CHEBI:15378"/>
        <dbReference type="ChEBI" id="CHEBI:30616"/>
        <dbReference type="ChEBI" id="CHEBI:43474"/>
        <dbReference type="ChEBI" id="CHEBI:57287"/>
        <dbReference type="ChEBI" id="CHEBI:57288"/>
        <dbReference type="ChEBI" id="CHEBI:74900"/>
        <dbReference type="ChEBI" id="CHEBI:82748"/>
        <dbReference type="ChEBI" id="CHEBI:456216"/>
    </reaction>
</comment>
<dbReference type="Gene3D" id="3.40.50.300">
    <property type="entry name" value="P-loop containing nucleotide triphosphate hydrolases"/>
    <property type="match status" value="1"/>
</dbReference>
<keyword evidence="2 12" id="KW-0820">tRNA-binding</keyword>
<comment type="similarity">
    <text evidence="12">Belongs to the TmcA family.</text>
</comment>
<gene>
    <name evidence="12" type="primary">tmcA</name>
    <name evidence="14" type="ORF">DDW13_00290</name>
</gene>
<evidence type="ECO:0000259" key="13">
    <source>
        <dbReference type="PROSITE" id="PS51186"/>
    </source>
</evidence>
<accession>A0A2T9XCG3</accession>
<reference evidence="14 15" key="1">
    <citation type="journal article" date="2015" name="Appl. Environ. Microbiol.">
        <title>Nanoarchaeota, Their Sulfolobales Host, and Nanoarchaeota Virus Distribution across Yellowstone National Park Hot Springs.</title>
        <authorList>
            <person name="Munson-McGee J.H."/>
            <person name="Field E.K."/>
            <person name="Bateson M."/>
            <person name="Rooney C."/>
            <person name="Stepanauskas R."/>
            <person name="Young M.J."/>
        </authorList>
    </citation>
    <scope>NUCLEOTIDE SEQUENCE [LARGE SCALE GENOMIC DNA]</scope>
    <source>
        <strain evidence="14">SCGC AC-742_N10</strain>
    </source>
</reference>
<dbReference type="HAMAP" id="MF_01886">
    <property type="entry name" value="tRNA_acetyltr_TmcA"/>
    <property type="match status" value="1"/>
</dbReference>
<evidence type="ECO:0000256" key="1">
    <source>
        <dbReference type="ARBA" id="ARBA00022490"/>
    </source>
</evidence>
<dbReference type="InterPro" id="IPR032672">
    <property type="entry name" value="TmcA/NAT10/Kre33"/>
</dbReference>
<dbReference type="PROSITE" id="PS51186">
    <property type="entry name" value="GNAT"/>
    <property type="match status" value="1"/>
</dbReference>
<feature type="binding site" evidence="12">
    <location>
        <position position="379"/>
    </location>
    <ligand>
        <name>ATP</name>
        <dbReference type="ChEBI" id="CHEBI:30616"/>
    </ligand>
</feature>
<dbReference type="GO" id="GO:0002101">
    <property type="term" value="P:tRNA wobble cytosine modification"/>
    <property type="evidence" value="ECO:0007669"/>
    <property type="project" value="UniProtKB-UniRule"/>
</dbReference>
<sequence length="736" mass="84462">MKFNNLLQNFYDAKIGYYRHLAIILGKNYLDNTIELIKTYLQVNNNPKIAYAFHPWVNGSKDRLSTLKEAIMTNEIVDIDYSSSEKYLGESFDLTILDAVNDFRPNYISRLVDLTRGGGLVIIYSNDISDINKLYKFSLTRNGVVKNLFENRFIKMAINSRGIIFAKDNDIKFKPFSSSEVSKPHKKSYDKTIPKSLYDLCLTDDQVKLIREFDFVLEKGKRILIVTAPRGRGKSAGVGLALSFYVKRTLSKPTNVIITSPSYYSSQAIIQFLEEGLRALKIRYKKKISKEGKIMKISAGEVNIKWTSPDLAKDENGDLIIVDEAAALGIENLEYIRNSWDKIVFISTIQGYEGSGKAFMKYINSLDNSQIVKLDYPIRYAKGDPVEKFIYNVMLLDAEPEVYRNNTQFMEITQEDLFSNEELLRQIYGILVSAHYRNSPDDLMFLGDMAFQRIFTIGYNAVAEIVEEGELDETTEDHILNGEENEGNLIPHRIIKYMRIRNFGKLKGWRIMRIAVTPELQNQGLGTKLLSNVEKIALKNNIDWIGSSFVADYKVLNFWIKNGFKPVYLASRKNEGLGGYSVIVMKALTERAEKFLVELGKLLKDKILRTSHQVYFNVNPRILAKILTNIEFKKEIEIDDTYIGKIYAYLNGKIPYNSASEAIHAIAEKYFYDLSFKLDEEEVSAIIARTFQGKSWSHSAKMLGVDNQEAENLLRRGIKKIVKKYYGQEEKDYIEL</sequence>
<dbReference type="InterPro" id="IPR000182">
    <property type="entry name" value="GNAT_dom"/>
</dbReference>
<keyword evidence="7 12" id="KW-0694">RNA-binding</keyword>
<evidence type="ECO:0000256" key="10">
    <source>
        <dbReference type="ARBA" id="ARBA00049889"/>
    </source>
</evidence>
<protein>
    <recommendedName>
        <fullName evidence="12">tRNA(Met) cytidine acetyltransferase TmcA</fullName>
        <ecNumber evidence="12">2.3.1.193</ecNumber>
    </recommendedName>
</protein>
<evidence type="ECO:0000256" key="12">
    <source>
        <dbReference type="HAMAP-Rule" id="MF_01886"/>
    </source>
</evidence>
<evidence type="ECO:0000256" key="5">
    <source>
        <dbReference type="ARBA" id="ARBA00022741"/>
    </source>
</evidence>
<dbReference type="SUPFAM" id="SSF55729">
    <property type="entry name" value="Acyl-CoA N-acyltransferases (Nat)"/>
    <property type="match status" value="1"/>
</dbReference>
<keyword evidence="1 12" id="KW-0963">Cytoplasm</keyword>
<dbReference type="Gene3D" id="3.40.630.30">
    <property type="match status" value="1"/>
</dbReference>
<comment type="catalytic activity">
    <reaction evidence="9">
        <text>a cytidine in tRNA + acetyl-CoA + ATP + H2O = an N(4)-acetylcytidine in tRNA + ADP + phosphate + CoA + H(+)</text>
        <dbReference type="Rhea" id="RHEA:53876"/>
        <dbReference type="Rhea" id="RHEA-COMP:13670"/>
        <dbReference type="Rhea" id="RHEA-COMP:13671"/>
        <dbReference type="ChEBI" id="CHEBI:15377"/>
        <dbReference type="ChEBI" id="CHEBI:15378"/>
        <dbReference type="ChEBI" id="CHEBI:30616"/>
        <dbReference type="ChEBI" id="CHEBI:43474"/>
        <dbReference type="ChEBI" id="CHEBI:57287"/>
        <dbReference type="ChEBI" id="CHEBI:57288"/>
        <dbReference type="ChEBI" id="CHEBI:74900"/>
        <dbReference type="ChEBI" id="CHEBI:82748"/>
        <dbReference type="ChEBI" id="CHEBI:456216"/>
    </reaction>
</comment>
<feature type="domain" description="N-acetyltransferase" evidence="13">
    <location>
        <begin position="449"/>
        <end position="590"/>
    </location>
</feature>
<dbReference type="GO" id="GO:0005737">
    <property type="term" value="C:cytoplasm"/>
    <property type="evidence" value="ECO:0007669"/>
    <property type="project" value="UniProtKB-SubCell"/>
</dbReference>
<feature type="binding site" evidence="12">
    <location>
        <position position="206"/>
    </location>
    <ligand>
        <name>ATP</name>
        <dbReference type="ChEBI" id="CHEBI:30616"/>
    </ligand>
</feature>
<evidence type="ECO:0000256" key="11">
    <source>
        <dbReference type="ARBA" id="ARBA00049914"/>
    </source>
</evidence>
<dbReference type="GO" id="GO:0051391">
    <property type="term" value="P:tRNA acetylation"/>
    <property type="evidence" value="ECO:0007669"/>
    <property type="project" value="UniProtKB-UniRule"/>
</dbReference>
<dbReference type="Proteomes" id="UP000245638">
    <property type="component" value="Unassembled WGS sequence"/>
</dbReference>
<dbReference type="InterPro" id="IPR007807">
    <property type="entry name" value="TcmA/NAT10_helicase"/>
</dbReference>
<proteinExistence type="inferred from homology"/>
<dbReference type="GO" id="GO:1904812">
    <property type="term" value="P:rRNA acetylation involved in maturation of SSU-rRNA"/>
    <property type="evidence" value="ECO:0007669"/>
    <property type="project" value="TreeGrafter"/>
</dbReference>
<feature type="binding site" evidence="12">
    <location>
        <begin position="514"/>
        <end position="516"/>
    </location>
    <ligand>
        <name>acetyl-CoA</name>
        <dbReference type="ChEBI" id="CHEBI:57288"/>
    </ligand>
</feature>
<dbReference type="GO" id="GO:0106162">
    <property type="term" value="F:mRNA N-acetyltransferase activity"/>
    <property type="evidence" value="ECO:0007669"/>
    <property type="project" value="RHEA"/>
</dbReference>